<proteinExistence type="evidence at protein level"/>
<dbReference type="Proteomes" id="UP000001940">
    <property type="component" value="Chromosome V"/>
</dbReference>
<dbReference type="WormBase" id="B0024.4">
    <property type="protein sequence ID" value="CE05149"/>
    <property type="gene ID" value="WBGene00007097"/>
</dbReference>
<dbReference type="GO" id="GO:0045121">
    <property type="term" value="C:membrane raft"/>
    <property type="evidence" value="ECO:0007005"/>
    <property type="project" value="WormBase"/>
</dbReference>
<dbReference type="Bgee" id="WBGene00007097">
    <property type="expression patterns" value="Expressed in adult organism and 1 other cell type or tissue"/>
</dbReference>
<dbReference type="InterPro" id="IPR005071">
    <property type="entry name" value="Glycoprotein"/>
</dbReference>
<dbReference type="PIR" id="T18640">
    <property type="entry name" value="T18640"/>
</dbReference>
<dbReference type="FunCoup" id="Q17420">
    <property type="interactions" value="1384"/>
</dbReference>
<evidence type="ECO:0000313" key="4">
    <source>
        <dbReference type="WormBase" id="B0024.4"/>
    </source>
</evidence>
<gene>
    <name evidence="2 4" type="ORF">B0024.4</name>
    <name evidence="2" type="ORF">CELE_B0024.4</name>
</gene>
<keyword evidence="1" id="KW-0732">Signal</keyword>
<dbReference type="OMA" id="TMLPGRQ"/>
<dbReference type="PhylomeDB" id="Q17420"/>
<dbReference type="AlphaFoldDB" id="Q17420"/>
<name>Q17420_CAEEL</name>
<reference evidence="2 3" key="1">
    <citation type="journal article" date="1998" name="Science">
        <title>Genome sequence of the nematode C. elegans: a platform for investigating biology.</title>
        <authorList>
            <consortium name="The C. elegans sequencing consortium"/>
            <person name="Sulson J.E."/>
            <person name="Waterston R."/>
        </authorList>
    </citation>
    <scope>NUCLEOTIDE SEQUENCE [LARGE SCALE GENOMIC DNA]</scope>
    <source>
        <strain evidence="2 3">Bristol N2</strain>
    </source>
</reference>
<dbReference type="STRING" id="6239.B0024.4.1"/>
<evidence type="ECO:0007829" key="5">
    <source>
        <dbReference type="PeptideAtlas" id="Q17420"/>
    </source>
</evidence>
<dbReference type="UCSC" id="B0024.4">
    <property type="organism name" value="c. elegans"/>
</dbReference>
<dbReference type="KEGG" id="cel:CELE_B0024.4"/>
<dbReference type="InParanoid" id="Q17420"/>
<dbReference type="RefSeq" id="NP_505648.1">
    <property type="nucleotide sequence ID" value="NM_073247.4"/>
</dbReference>
<dbReference type="CTD" id="179432"/>
<dbReference type="OrthoDB" id="5790649at2759"/>
<dbReference type="GO" id="GO:0050829">
    <property type="term" value="P:defense response to Gram-negative bacterium"/>
    <property type="evidence" value="ECO:0000315"/>
    <property type="project" value="UniProtKB"/>
</dbReference>
<sequence length="390" mass="43157">MIVPVLFSLFAVCNAQQILNLKDFDVNTGTKISQVAPYAIYVSASTDDTTLLKQINVKTTDNQVKNLYDLSRNHIMQNTGLLQPFVVNVTTEASISTTLSAEQMGKLTGFLYITTSKQLTNNHFLVYNVQEAELIKVPTDDYTIVFLNSNYSILTSQPFQSSSISAWSQTEGSSVKLYEGCPRDDAEKENSQFFSNPAVMINGKQMFFPVVEIFSLSLGAFYFKSSKGVQFVISNEFTDVNNRPTTSKITTGLYMKPITVNDRKVSIFTGHDDKLNGTIGVNVVGSVPANANFSVTYPIKWVTIPTNIIQSWSIPEISDRLGLDTINSVAGEVFVQYYMIQGNQSINPVTTTMLPGRQTTSRGIETTTKSNAIVQLFTSFIITILGARYL</sequence>
<organism evidence="2 3">
    <name type="scientific">Caenorhabditis elegans</name>
    <dbReference type="NCBI Taxonomy" id="6239"/>
    <lineage>
        <taxon>Eukaryota</taxon>
        <taxon>Metazoa</taxon>
        <taxon>Ecdysozoa</taxon>
        <taxon>Nematoda</taxon>
        <taxon>Chromadorea</taxon>
        <taxon>Rhabditida</taxon>
        <taxon>Rhabditina</taxon>
        <taxon>Rhabditomorpha</taxon>
        <taxon>Rhabditoidea</taxon>
        <taxon>Rhabditidae</taxon>
        <taxon>Peloderinae</taxon>
        <taxon>Caenorhabditis</taxon>
    </lineage>
</organism>
<dbReference type="HOGENOM" id="CLU_046187_0_0_1"/>
<dbReference type="PANTHER" id="PTHR21733:SF8">
    <property type="entry name" value="DOWNSTREAM OF DAF-16 (REGULATED BY DAF-16)"/>
    <property type="match status" value="1"/>
</dbReference>
<feature type="chain" id="PRO_5012045370" evidence="1">
    <location>
        <begin position="16"/>
        <end position="390"/>
    </location>
</feature>
<dbReference type="AGR" id="WB:WBGene00007097"/>
<keyword evidence="3" id="KW-1185">Reference proteome</keyword>
<evidence type="ECO:0000313" key="3">
    <source>
        <dbReference type="Proteomes" id="UP000001940"/>
    </source>
</evidence>
<protein>
    <submittedName>
        <fullName evidence="2">CUB_2 domain-containing protein</fullName>
    </submittedName>
</protein>
<evidence type="ECO:0000256" key="1">
    <source>
        <dbReference type="SAM" id="SignalP"/>
    </source>
</evidence>
<feature type="signal peptide" evidence="1">
    <location>
        <begin position="1"/>
        <end position="15"/>
    </location>
</feature>
<evidence type="ECO:0000313" key="2">
    <source>
        <dbReference type="EMBL" id="CAA94877.1"/>
    </source>
</evidence>
<dbReference type="eggNOG" id="ENOG502R8QK">
    <property type="taxonomic scope" value="Eukaryota"/>
</dbReference>
<dbReference type="GeneID" id="179432"/>
<dbReference type="PaxDb" id="6239-B0024.4"/>
<dbReference type="PeptideAtlas" id="Q17420"/>
<dbReference type="EMBL" id="BX284605">
    <property type="protein sequence ID" value="CAA94877.1"/>
    <property type="molecule type" value="Genomic_DNA"/>
</dbReference>
<dbReference type="PANTHER" id="PTHR21733">
    <property type="entry name" value="CUB_2 DOMAIN-CONTAINING PROTEIN-RELATED-RELATED"/>
    <property type="match status" value="1"/>
</dbReference>
<keyword evidence="5" id="KW-1267">Proteomics identification</keyword>
<dbReference type="Pfam" id="PF03409">
    <property type="entry name" value="Glycoprotein"/>
    <property type="match status" value="1"/>
</dbReference>
<accession>Q17420</accession>